<dbReference type="Proteomes" id="UP000494255">
    <property type="component" value="Unassembled WGS sequence"/>
</dbReference>
<organism evidence="5 6">
    <name type="scientific">Paraburkholderia sediminicola</name>
    <dbReference type="NCBI Taxonomy" id="458836"/>
    <lineage>
        <taxon>Bacteria</taxon>
        <taxon>Pseudomonadati</taxon>
        <taxon>Pseudomonadota</taxon>
        <taxon>Betaproteobacteria</taxon>
        <taxon>Burkholderiales</taxon>
        <taxon>Burkholderiaceae</taxon>
        <taxon>Paraburkholderia</taxon>
    </lineage>
</organism>
<evidence type="ECO:0000256" key="1">
    <source>
        <dbReference type="ARBA" id="ARBA00022763"/>
    </source>
</evidence>
<proteinExistence type="predicted"/>
<dbReference type="InterPro" id="IPR036895">
    <property type="entry name" value="Uracil-DNA_glycosylase-like_sf"/>
</dbReference>
<name>A0A6J5BU01_9BURK</name>
<dbReference type="Gene3D" id="3.40.470.10">
    <property type="entry name" value="Uracil-DNA glycosylase-like domain"/>
    <property type="match status" value="1"/>
</dbReference>
<feature type="domain" description="Uracil-DNA glycosylase-like" evidence="4">
    <location>
        <begin position="21"/>
        <end position="179"/>
    </location>
</feature>
<protein>
    <submittedName>
        <fullName evidence="5">G/U mismatch-specific DNA glycosylase</fullName>
        <ecNumber evidence="5">3.2.2.28</ecNumber>
    </submittedName>
</protein>
<dbReference type="SMART" id="SM00986">
    <property type="entry name" value="UDG"/>
    <property type="match status" value="1"/>
</dbReference>
<dbReference type="EMBL" id="CADIKC010000006">
    <property type="protein sequence ID" value="CAB3715893.1"/>
    <property type="molecule type" value="Genomic_DNA"/>
</dbReference>
<dbReference type="PANTHER" id="PTHR12159">
    <property type="entry name" value="G/T AND G/U MISMATCH-SPECIFIC DNA GLYCOSYLASE"/>
    <property type="match status" value="1"/>
</dbReference>
<gene>
    <name evidence="5" type="primary">mug_2</name>
    <name evidence="5" type="ORF">LMG24238_04512</name>
</gene>
<dbReference type="NCBIfam" id="NF007570">
    <property type="entry name" value="PRK10201.1"/>
    <property type="match status" value="1"/>
</dbReference>
<dbReference type="GO" id="GO:0006285">
    <property type="term" value="P:base-excision repair, AP site formation"/>
    <property type="evidence" value="ECO:0007669"/>
    <property type="project" value="InterPro"/>
</dbReference>
<dbReference type="SUPFAM" id="SSF52141">
    <property type="entry name" value="Uracil-DNA glycosylase-like"/>
    <property type="match status" value="1"/>
</dbReference>
<dbReference type="InterPro" id="IPR015637">
    <property type="entry name" value="MUG/TDG"/>
</dbReference>
<keyword evidence="6" id="KW-1185">Reference proteome</keyword>
<evidence type="ECO:0000313" key="6">
    <source>
        <dbReference type="Proteomes" id="UP000494255"/>
    </source>
</evidence>
<keyword evidence="1" id="KW-0227">DNA damage</keyword>
<keyword evidence="2 5" id="KW-0378">Hydrolase</keyword>
<dbReference type="GO" id="GO:0008263">
    <property type="term" value="F:pyrimidine-specific mismatch base pair DNA N-glycosylase activity"/>
    <property type="evidence" value="ECO:0007669"/>
    <property type="project" value="TreeGrafter"/>
</dbReference>
<evidence type="ECO:0000259" key="4">
    <source>
        <dbReference type="SMART" id="SM00986"/>
    </source>
</evidence>
<evidence type="ECO:0000313" key="5">
    <source>
        <dbReference type="EMBL" id="CAB3715893.1"/>
    </source>
</evidence>
<dbReference type="GO" id="GO:0004844">
    <property type="term" value="F:uracil DNA N-glycosylase activity"/>
    <property type="evidence" value="ECO:0007669"/>
    <property type="project" value="TreeGrafter"/>
</dbReference>
<accession>A0A6J5BU01</accession>
<dbReference type="PANTHER" id="PTHR12159:SF9">
    <property type="entry name" value="G_T MISMATCH-SPECIFIC THYMINE DNA GLYCOSYLASE"/>
    <property type="match status" value="1"/>
</dbReference>
<reference evidence="5 6" key="1">
    <citation type="submission" date="2020-04" db="EMBL/GenBank/DDBJ databases">
        <authorList>
            <person name="De Canck E."/>
        </authorList>
    </citation>
    <scope>NUCLEOTIDE SEQUENCE [LARGE SCALE GENOMIC DNA]</scope>
    <source>
        <strain evidence="5 6">LMG 24238</strain>
    </source>
</reference>
<dbReference type="EC" id="3.2.2.28" evidence="5"/>
<evidence type="ECO:0000256" key="2">
    <source>
        <dbReference type="ARBA" id="ARBA00022801"/>
    </source>
</evidence>
<sequence length="195" mass="21369">MYFMKRPIPSVTRSAALQSLPDLLEPGLSVVFCGINPGVLAASTGRHFAGRGNRFWRTVHLAGFTPEQIDPEDDRTLLQYGCGLTTVVSRPTARADELSQWEFKAAATEFEQKIERYAPQCVAFLGKMALSAMLGRPDIHWGLQPATFGGARAWVLPNPSGLNRTFSLDALVAAYRELRLAVAPADSALHDISRQ</sequence>
<dbReference type="Pfam" id="PF03167">
    <property type="entry name" value="UDG"/>
    <property type="match status" value="1"/>
</dbReference>
<dbReference type="AlphaFoldDB" id="A0A6J5BU01"/>
<keyword evidence="5" id="KW-0326">Glycosidase</keyword>
<keyword evidence="3" id="KW-0234">DNA repair</keyword>
<evidence type="ECO:0000256" key="3">
    <source>
        <dbReference type="ARBA" id="ARBA00023204"/>
    </source>
</evidence>
<dbReference type="InterPro" id="IPR005122">
    <property type="entry name" value="Uracil-DNA_glycosylase-like"/>
</dbReference>
<dbReference type="SMART" id="SM00987">
    <property type="entry name" value="UreE_C"/>
    <property type="match status" value="1"/>
</dbReference>
<dbReference type="CDD" id="cd10028">
    <property type="entry name" value="UDG-F2_TDG_MUG"/>
    <property type="match status" value="1"/>
</dbReference>